<reference evidence="7" key="1">
    <citation type="submission" date="2023-06" db="EMBL/GenBank/DDBJ databases">
        <title>Survivors Of The Sea: Transcriptome response of Skeletonema marinoi to long-term dormancy.</title>
        <authorList>
            <person name="Pinder M.I.M."/>
            <person name="Kourtchenko O."/>
            <person name="Robertson E.K."/>
            <person name="Larsson T."/>
            <person name="Maumus F."/>
            <person name="Osuna-Cruz C.M."/>
            <person name="Vancaester E."/>
            <person name="Stenow R."/>
            <person name="Vandepoele K."/>
            <person name="Ploug H."/>
            <person name="Bruchert V."/>
            <person name="Godhe A."/>
            <person name="Topel M."/>
        </authorList>
    </citation>
    <scope>NUCLEOTIDE SEQUENCE</scope>
    <source>
        <strain evidence="7">R05AC</strain>
    </source>
</reference>
<evidence type="ECO:0000259" key="6">
    <source>
        <dbReference type="SMART" id="SM00724"/>
    </source>
</evidence>
<dbReference type="GO" id="GO:0005783">
    <property type="term" value="C:endoplasmic reticulum"/>
    <property type="evidence" value="ECO:0007669"/>
    <property type="project" value="TreeGrafter"/>
</dbReference>
<keyword evidence="7" id="KW-0012">Acyltransferase</keyword>
<dbReference type="GO" id="GO:0050291">
    <property type="term" value="F:sphingosine N-acyltransferase activity"/>
    <property type="evidence" value="ECO:0007669"/>
    <property type="project" value="InterPro"/>
</dbReference>
<feature type="transmembrane region" description="Helical" evidence="5">
    <location>
        <begin position="349"/>
        <end position="376"/>
    </location>
</feature>
<keyword evidence="3 5" id="KW-1133">Transmembrane helix</keyword>
<keyword evidence="7" id="KW-0808">Transferase</keyword>
<dbReference type="InterPro" id="IPR016439">
    <property type="entry name" value="Lag1/Lac1-like"/>
</dbReference>
<evidence type="ECO:0000256" key="3">
    <source>
        <dbReference type="ARBA" id="ARBA00022989"/>
    </source>
</evidence>
<feature type="domain" description="TLC" evidence="6">
    <location>
        <begin position="155"/>
        <end position="428"/>
    </location>
</feature>
<gene>
    <name evidence="7" type="ORF">QTG54_014207</name>
</gene>
<name>A0AAD8XWF6_9STRA</name>
<dbReference type="EMBL" id="JATAAI010000035">
    <property type="protein sequence ID" value="KAK1735141.1"/>
    <property type="molecule type" value="Genomic_DNA"/>
</dbReference>
<dbReference type="EC" id="2.3.1.-" evidence="7"/>
<sequence length="447" mass="51854">MSASISPPVEEQRRLRLKDRTITPSAPYLLLSNLLDVGCDIPYIGPTICPQNGWRSLLSKEWVEFPHGKLSHSFDSSFHRYADRDVSYTDYIRWEKVNARNSGTIHDGEGLSATLHDYYNYAFNTNSTELGSLGRRLGRSTHGPNWENENEERIVKFGEYVYRLCYHSAVSIYGLKYFHDKSWWNKSQGGTRNLWDMHPNHPVEPGMAWYYLVQSSYNVDALISLMELSFKVELVNPLAYSSALIFLEKEHVVDESQRKQEVLKMMVKGGCDQTLLWTPLFQIKWSPTVRGDFREMMAHHIVTNCLIFLSSYYRFTRIGSMIFMVHDLSDVPIDMSKLANFVKWKTTTIVCFVTMVLMWIVTRLVIFPFVICGSVLTESYQFLVEKGKMDPALHEAYFAFFYFLLGSLVLLHITWFIILLRIGWTLVSKGETHDYSEHKNGEKQKSS</sequence>
<evidence type="ECO:0000313" key="7">
    <source>
        <dbReference type="EMBL" id="KAK1735141.1"/>
    </source>
</evidence>
<keyword evidence="2 5" id="KW-0812">Transmembrane</keyword>
<feature type="transmembrane region" description="Helical" evidence="5">
    <location>
        <begin position="296"/>
        <end position="315"/>
    </location>
</feature>
<accession>A0AAD8XWF6</accession>
<dbReference type="InterPro" id="IPR006634">
    <property type="entry name" value="TLC-dom"/>
</dbReference>
<dbReference type="AlphaFoldDB" id="A0AAD8XWF6"/>
<evidence type="ECO:0000313" key="8">
    <source>
        <dbReference type="Proteomes" id="UP001224775"/>
    </source>
</evidence>
<keyword evidence="4 5" id="KW-0472">Membrane</keyword>
<comment type="subcellular location">
    <subcellularLocation>
        <location evidence="1">Membrane</location>
        <topology evidence="1">Multi-pass membrane protein</topology>
    </subcellularLocation>
</comment>
<comment type="caution">
    <text evidence="7">The sequence shown here is derived from an EMBL/GenBank/DDBJ whole genome shotgun (WGS) entry which is preliminary data.</text>
</comment>
<dbReference type="GO" id="GO:0046513">
    <property type="term" value="P:ceramide biosynthetic process"/>
    <property type="evidence" value="ECO:0007669"/>
    <property type="project" value="InterPro"/>
</dbReference>
<evidence type="ECO:0000256" key="5">
    <source>
        <dbReference type="SAM" id="Phobius"/>
    </source>
</evidence>
<dbReference type="Pfam" id="PF03798">
    <property type="entry name" value="TRAM_LAG1_CLN8"/>
    <property type="match status" value="1"/>
</dbReference>
<evidence type="ECO:0000256" key="1">
    <source>
        <dbReference type="ARBA" id="ARBA00004141"/>
    </source>
</evidence>
<evidence type="ECO:0000256" key="4">
    <source>
        <dbReference type="ARBA" id="ARBA00023136"/>
    </source>
</evidence>
<organism evidence="7 8">
    <name type="scientific">Skeletonema marinoi</name>
    <dbReference type="NCBI Taxonomy" id="267567"/>
    <lineage>
        <taxon>Eukaryota</taxon>
        <taxon>Sar</taxon>
        <taxon>Stramenopiles</taxon>
        <taxon>Ochrophyta</taxon>
        <taxon>Bacillariophyta</taxon>
        <taxon>Coscinodiscophyceae</taxon>
        <taxon>Thalassiosirophycidae</taxon>
        <taxon>Thalassiosirales</taxon>
        <taxon>Skeletonemataceae</taxon>
        <taxon>Skeletonema</taxon>
        <taxon>Skeletonema marinoi-dohrnii complex</taxon>
    </lineage>
</organism>
<dbReference type="SMART" id="SM00724">
    <property type="entry name" value="TLC"/>
    <property type="match status" value="1"/>
</dbReference>
<keyword evidence="8" id="KW-1185">Reference proteome</keyword>
<feature type="transmembrane region" description="Helical" evidence="5">
    <location>
        <begin position="396"/>
        <end position="420"/>
    </location>
</feature>
<dbReference type="GO" id="GO:0016020">
    <property type="term" value="C:membrane"/>
    <property type="evidence" value="ECO:0007669"/>
    <property type="project" value="UniProtKB-SubCell"/>
</dbReference>
<dbReference type="PANTHER" id="PTHR12560:SF0">
    <property type="entry name" value="LD18904P"/>
    <property type="match status" value="1"/>
</dbReference>
<dbReference type="Proteomes" id="UP001224775">
    <property type="component" value="Unassembled WGS sequence"/>
</dbReference>
<proteinExistence type="predicted"/>
<evidence type="ECO:0000256" key="2">
    <source>
        <dbReference type="ARBA" id="ARBA00022692"/>
    </source>
</evidence>
<dbReference type="PANTHER" id="PTHR12560">
    <property type="entry name" value="LONGEVITY ASSURANCE FACTOR 1 LAG1"/>
    <property type="match status" value="1"/>
</dbReference>
<protein>
    <submittedName>
        <fullName evidence="7">Ceramide synthase</fullName>
        <ecNumber evidence="7">2.3.1.-</ecNumber>
    </submittedName>
</protein>